<evidence type="ECO:0000256" key="1">
    <source>
        <dbReference type="SAM" id="MobiDB-lite"/>
    </source>
</evidence>
<protein>
    <submittedName>
        <fullName evidence="2">Os10g0101300 protein</fullName>
    </submittedName>
</protein>
<reference evidence="2 3" key="3">
    <citation type="journal article" date="2013" name="Rice">
        <title>Improvement of the Oryza sativa Nipponbare reference genome using next generation sequence and optical map data.</title>
        <authorList>
            <person name="Kawahara Y."/>
            <person name="de la Bastide M."/>
            <person name="Hamilton J.P."/>
            <person name="Kanamori H."/>
            <person name="McCombie W.R."/>
            <person name="Ouyang S."/>
            <person name="Schwartz D.C."/>
            <person name="Tanaka T."/>
            <person name="Wu J."/>
            <person name="Zhou S."/>
            <person name="Childs K.L."/>
            <person name="Davidson R.M."/>
            <person name="Lin H."/>
            <person name="Quesada-Ocampo L."/>
            <person name="Vaillancourt B."/>
            <person name="Sakai H."/>
            <person name="Lee S.S."/>
            <person name="Kim J."/>
            <person name="Numa H."/>
            <person name="Itoh T."/>
            <person name="Buell C.R."/>
            <person name="Matsumoto T."/>
        </authorList>
    </citation>
    <scope>NUCLEOTIDE SEQUENCE [LARGE SCALE GENOMIC DNA]</scope>
    <source>
        <strain evidence="3">cv. Nipponbare</strain>
    </source>
</reference>
<dbReference type="InParanoid" id="A0A0P0XRM5"/>
<reference evidence="3" key="1">
    <citation type="journal article" date="2005" name="Nature">
        <title>The map-based sequence of the rice genome.</title>
        <authorList>
            <consortium name="International rice genome sequencing project (IRGSP)"/>
            <person name="Matsumoto T."/>
            <person name="Wu J."/>
            <person name="Kanamori H."/>
            <person name="Katayose Y."/>
            <person name="Fujisawa M."/>
            <person name="Namiki N."/>
            <person name="Mizuno H."/>
            <person name="Yamamoto K."/>
            <person name="Antonio B.A."/>
            <person name="Baba T."/>
            <person name="Sakata K."/>
            <person name="Nagamura Y."/>
            <person name="Aoki H."/>
            <person name="Arikawa K."/>
            <person name="Arita K."/>
            <person name="Bito T."/>
            <person name="Chiden Y."/>
            <person name="Fujitsuka N."/>
            <person name="Fukunaka R."/>
            <person name="Hamada M."/>
            <person name="Harada C."/>
            <person name="Hayashi A."/>
            <person name="Hijishita S."/>
            <person name="Honda M."/>
            <person name="Hosokawa S."/>
            <person name="Ichikawa Y."/>
            <person name="Idonuma A."/>
            <person name="Iijima M."/>
            <person name="Ikeda M."/>
            <person name="Ikeno M."/>
            <person name="Ito K."/>
            <person name="Ito S."/>
            <person name="Ito T."/>
            <person name="Ito Y."/>
            <person name="Ito Y."/>
            <person name="Iwabuchi A."/>
            <person name="Kamiya K."/>
            <person name="Karasawa W."/>
            <person name="Kurita K."/>
            <person name="Katagiri S."/>
            <person name="Kikuta A."/>
            <person name="Kobayashi H."/>
            <person name="Kobayashi N."/>
            <person name="Machita K."/>
            <person name="Maehara T."/>
            <person name="Masukawa M."/>
            <person name="Mizubayashi T."/>
            <person name="Mukai Y."/>
            <person name="Nagasaki H."/>
            <person name="Nagata Y."/>
            <person name="Naito S."/>
            <person name="Nakashima M."/>
            <person name="Nakama Y."/>
            <person name="Nakamichi Y."/>
            <person name="Nakamura M."/>
            <person name="Meguro A."/>
            <person name="Negishi M."/>
            <person name="Ohta I."/>
            <person name="Ohta T."/>
            <person name="Okamoto M."/>
            <person name="Ono N."/>
            <person name="Saji S."/>
            <person name="Sakaguchi M."/>
            <person name="Sakai K."/>
            <person name="Shibata M."/>
            <person name="Shimokawa T."/>
            <person name="Song J."/>
            <person name="Takazaki Y."/>
            <person name="Terasawa K."/>
            <person name="Tsugane M."/>
            <person name="Tsuji K."/>
            <person name="Ueda S."/>
            <person name="Waki K."/>
            <person name="Yamagata H."/>
            <person name="Yamamoto M."/>
            <person name="Yamamoto S."/>
            <person name="Yamane H."/>
            <person name="Yoshiki S."/>
            <person name="Yoshihara R."/>
            <person name="Yukawa K."/>
            <person name="Zhong H."/>
            <person name="Yano M."/>
            <person name="Yuan Q."/>
            <person name="Ouyang S."/>
            <person name="Liu J."/>
            <person name="Jones K.M."/>
            <person name="Gansberger K."/>
            <person name="Moffat K."/>
            <person name="Hill J."/>
            <person name="Bera J."/>
            <person name="Fadrosh D."/>
            <person name="Jin S."/>
            <person name="Johri S."/>
            <person name="Kim M."/>
            <person name="Overton L."/>
            <person name="Reardon M."/>
            <person name="Tsitrin T."/>
            <person name="Vuong H."/>
            <person name="Weaver B."/>
            <person name="Ciecko A."/>
            <person name="Tallon L."/>
            <person name="Jackson J."/>
            <person name="Pai G."/>
            <person name="Aken S.V."/>
            <person name="Utterback T."/>
            <person name="Reidmuller S."/>
            <person name="Feldblyum T."/>
            <person name="Hsiao J."/>
            <person name="Zismann V."/>
            <person name="Iobst S."/>
            <person name="de Vazeille A.R."/>
            <person name="Buell C.R."/>
            <person name="Ying K."/>
            <person name="Li Y."/>
            <person name="Lu T."/>
            <person name="Huang Y."/>
            <person name="Zhao Q."/>
            <person name="Feng Q."/>
            <person name="Zhang L."/>
            <person name="Zhu J."/>
            <person name="Weng Q."/>
            <person name="Mu J."/>
            <person name="Lu Y."/>
            <person name="Fan D."/>
            <person name="Liu Y."/>
            <person name="Guan J."/>
            <person name="Zhang Y."/>
            <person name="Yu S."/>
            <person name="Liu X."/>
            <person name="Zhang Y."/>
            <person name="Hong G."/>
            <person name="Han B."/>
            <person name="Choisne N."/>
            <person name="Demange N."/>
            <person name="Orjeda G."/>
            <person name="Samain S."/>
            <person name="Cattolico L."/>
            <person name="Pelletier E."/>
            <person name="Couloux A."/>
            <person name="Segurens B."/>
            <person name="Wincker P."/>
            <person name="D'Hont A."/>
            <person name="Scarpelli C."/>
            <person name="Weissenbach J."/>
            <person name="Salanoubat M."/>
            <person name="Quetier F."/>
            <person name="Yu Y."/>
            <person name="Kim H.R."/>
            <person name="Rambo T."/>
            <person name="Currie J."/>
            <person name="Collura K."/>
            <person name="Luo M."/>
            <person name="Yang T."/>
            <person name="Ammiraju J.S.S."/>
            <person name="Engler F."/>
            <person name="Soderlund C."/>
            <person name="Wing R.A."/>
            <person name="Palmer L.E."/>
            <person name="de la Bastide M."/>
            <person name="Spiegel L."/>
            <person name="Nascimento L."/>
            <person name="Zutavern T."/>
            <person name="O'Shaughnessy A."/>
            <person name="Dike S."/>
            <person name="Dedhia N."/>
            <person name="Preston R."/>
            <person name="Balija V."/>
            <person name="McCombie W.R."/>
            <person name="Chow T."/>
            <person name="Chen H."/>
            <person name="Chung M."/>
            <person name="Chen C."/>
            <person name="Shaw J."/>
            <person name="Wu H."/>
            <person name="Hsiao K."/>
            <person name="Chao Y."/>
            <person name="Chu M."/>
            <person name="Cheng C."/>
            <person name="Hour A."/>
            <person name="Lee P."/>
            <person name="Lin S."/>
            <person name="Lin Y."/>
            <person name="Liou J."/>
            <person name="Liu S."/>
            <person name="Hsing Y."/>
            <person name="Raghuvanshi S."/>
            <person name="Mohanty A."/>
            <person name="Bharti A.K."/>
            <person name="Gaur A."/>
            <person name="Gupta V."/>
            <person name="Kumar D."/>
            <person name="Ravi V."/>
            <person name="Vij S."/>
            <person name="Kapur A."/>
            <person name="Khurana P."/>
            <person name="Khurana P."/>
            <person name="Khurana J.P."/>
            <person name="Tyagi A.K."/>
            <person name="Gaikwad K."/>
            <person name="Singh A."/>
            <person name="Dalal V."/>
            <person name="Srivastava S."/>
            <person name="Dixit A."/>
            <person name="Pal A.K."/>
            <person name="Ghazi I.A."/>
            <person name="Yadav M."/>
            <person name="Pandit A."/>
            <person name="Bhargava A."/>
            <person name="Sureshbabu K."/>
            <person name="Batra K."/>
            <person name="Sharma T.R."/>
            <person name="Mohapatra T."/>
            <person name="Singh N.K."/>
            <person name="Messing J."/>
            <person name="Nelson A.B."/>
            <person name="Fuks G."/>
            <person name="Kavchok S."/>
            <person name="Keizer G."/>
            <person name="Linton E."/>
            <person name="Llaca V."/>
            <person name="Song R."/>
            <person name="Tanyolac B."/>
            <person name="Young S."/>
            <person name="Ho-Il K."/>
            <person name="Hahn J.H."/>
            <person name="Sangsakoo G."/>
            <person name="Vanavichit A."/>
            <person name="de Mattos Luiz.A.T."/>
            <person name="Zimmer P.D."/>
            <person name="Malone G."/>
            <person name="Dellagostin O."/>
            <person name="de Oliveira A.C."/>
            <person name="Bevan M."/>
            <person name="Bancroft I."/>
            <person name="Minx P."/>
            <person name="Cordum H."/>
            <person name="Wilson R."/>
            <person name="Cheng Z."/>
            <person name="Jin W."/>
            <person name="Jiang J."/>
            <person name="Leong S.A."/>
            <person name="Iwama H."/>
            <person name="Gojobori T."/>
            <person name="Itoh T."/>
            <person name="Niimura Y."/>
            <person name="Fujii Y."/>
            <person name="Habara T."/>
            <person name="Sakai H."/>
            <person name="Sato Y."/>
            <person name="Wilson G."/>
            <person name="Kumar K."/>
            <person name="McCouch S."/>
            <person name="Juretic N."/>
            <person name="Hoen D."/>
            <person name="Wright S."/>
            <person name="Bruskiewich R."/>
            <person name="Bureau T."/>
            <person name="Miyao A."/>
            <person name="Hirochika H."/>
            <person name="Nishikawa T."/>
            <person name="Kadowaki K."/>
            <person name="Sugiura M."/>
            <person name="Burr B."/>
            <person name="Sasaki T."/>
        </authorList>
    </citation>
    <scope>NUCLEOTIDE SEQUENCE [LARGE SCALE GENOMIC DNA]</scope>
    <source>
        <strain evidence="3">cv. Nipponbare</strain>
    </source>
</reference>
<accession>A0A0P0XRM5</accession>
<evidence type="ECO:0000313" key="3">
    <source>
        <dbReference type="Proteomes" id="UP000059680"/>
    </source>
</evidence>
<keyword evidence="3" id="KW-1185">Reference proteome</keyword>
<sequence length="213" mass="22898">MALCTTGLHLMLPSRIADLLARPLPPPHSTNNRLALLSSRPWPHVSWVCVLPASSSRVAGHLLTLCQPPRCVLAALATCRRYHLGLALVSRASTLAQSSFSSPPCWFVVHPPHHRLLGRQIRRGLEPRPNDAGLAADTATDSLPFDLGSASDYRNREKNKRACCRCPCAPSPGFAHDSSGGGGEAEGTTARDGDSAGCRLCYPSWGRAITYEL</sequence>
<dbReference type="PaxDb" id="39947-A0A0P0XRM5"/>
<dbReference type="Proteomes" id="UP000059680">
    <property type="component" value="Chromosome 10"/>
</dbReference>
<proteinExistence type="predicted"/>
<dbReference type="EMBL" id="AP014966">
    <property type="protein sequence ID" value="BAT09565.1"/>
    <property type="molecule type" value="Genomic_DNA"/>
</dbReference>
<reference evidence="2 3" key="2">
    <citation type="journal article" date="2013" name="Plant Cell Physiol.">
        <title>Rice Annotation Project Database (RAP-DB): an integrative and interactive database for rice genomics.</title>
        <authorList>
            <person name="Sakai H."/>
            <person name="Lee S.S."/>
            <person name="Tanaka T."/>
            <person name="Numa H."/>
            <person name="Kim J."/>
            <person name="Kawahara Y."/>
            <person name="Wakimoto H."/>
            <person name="Yang C.C."/>
            <person name="Iwamoto M."/>
            <person name="Abe T."/>
            <person name="Yamada Y."/>
            <person name="Muto A."/>
            <person name="Inokuchi H."/>
            <person name="Ikemura T."/>
            <person name="Matsumoto T."/>
            <person name="Sasaki T."/>
            <person name="Itoh T."/>
        </authorList>
    </citation>
    <scope>NUCLEOTIDE SEQUENCE [LARGE SCALE GENOMIC DNA]</scope>
    <source>
        <strain evidence="3">cv. Nipponbare</strain>
    </source>
</reference>
<name>A0A0P0XRM5_ORYSJ</name>
<gene>
    <name evidence="2" type="ordered locus">Os10g0101300</name>
    <name evidence="2" type="ORF">OSNPB_100101300</name>
</gene>
<evidence type="ECO:0000313" key="2">
    <source>
        <dbReference type="EMBL" id="BAT09565.1"/>
    </source>
</evidence>
<feature type="region of interest" description="Disordered" evidence="1">
    <location>
        <begin position="173"/>
        <end position="194"/>
    </location>
</feature>
<dbReference type="AlphaFoldDB" id="A0A0P0XRM5"/>
<organism evidence="2 3">
    <name type="scientific">Oryza sativa subsp. japonica</name>
    <name type="common">Rice</name>
    <dbReference type="NCBI Taxonomy" id="39947"/>
    <lineage>
        <taxon>Eukaryota</taxon>
        <taxon>Viridiplantae</taxon>
        <taxon>Streptophyta</taxon>
        <taxon>Embryophyta</taxon>
        <taxon>Tracheophyta</taxon>
        <taxon>Spermatophyta</taxon>
        <taxon>Magnoliopsida</taxon>
        <taxon>Liliopsida</taxon>
        <taxon>Poales</taxon>
        <taxon>Poaceae</taxon>
        <taxon>BOP clade</taxon>
        <taxon>Oryzoideae</taxon>
        <taxon>Oryzeae</taxon>
        <taxon>Oryzinae</taxon>
        <taxon>Oryza</taxon>
        <taxon>Oryza sativa</taxon>
    </lineage>
</organism>